<proteinExistence type="predicted"/>
<dbReference type="Proteomes" id="UP000245370">
    <property type="component" value="Unassembled WGS sequence"/>
</dbReference>
<feature type="signal peptide" evidence="2">
    <location>
        <begin position="1"/>
        <end position="22"/>
    </location>
</feature>
<accession>A0A2U2XBB6</accession>
<evidence type="ECO:0000256" key="1">
    <source>
        <dbReference type="ARBA" id="ARBA00022729"/>
    </source>
</evidence>
<sequence>MKFIKNYIIISCITLVSLPLFSQTAPFEISIEPINISGLGGIQSYAYGQANGKWLIIGGRLDGLHRRQPWASFDVAGHNNQLLVVDPVSLQKWSAPLTSLPTSIQEQLSSTNMEFYQEGDYLYCIGGYGFSPTENDHTTFDKLTAIKVSDVVNGIINNTTISTFFRQITDTQFQVTGGRLKKINNTYFLLGGQKFIGKYNPMGPNNGPGFVQEYTNAIRKFNLLDDGTNISITHLPSHLDPTNLHRRDYNAEQQILPNGNEGITMFSGVFQQNVDLPFLNSVTVDDNNYTVNNTFQQYYNHYHCPVLPIYSEQENEMHSVFFGGIAQFYDNAGTLVQDDNVPFVNTIARVTRDNSGNMAEYKLPVEMPSLLGAGAEFIPNLNFPHFNNEVFKLDSVSTDNVLIGYIYGGISSSQPNIFFINDGTQSSANNQIFKVLIKKPTVLSVDDLNESSTNNLNLKIYPNPNDGILKVAFNLKEVEDVKLIIYDLNGKIIDQTTLTNLSIGSNFYEKEITKLINGSVYFISIETSNTKTTHKLVVKR</sequence>
<evidence type="ECO:0000313" key="4">
    <source>
        <dbReference type="EMBL" id="PWH85078.1"/>
    </source>
</evidence>
<feature type="domain" description="Secretion system C-terminal sorting" evidence="3">
    <location>
        <begin position="460"/>
        <end position="538"/>
    </location>
</feature>
<dbReference type="AlphaFoldDB" id="A0A2U2XBB6"/>
<feature type="chain" id="PRO_5015774647" evidence="2">
    <location>
        <begin position="23"/>
        <end position="540"/>
    </location>
</feature>
<dbReference type="Pfam" id="PF18962">
    <property type="entry name" value="Por_Secre_tail"/>
    <property type="match status" value="1"/>
</dbReference>
<keyword evidence="1 2" id="KW-0732">Signal</keyword>
<keyword evidence="5" id="KW-1185">Reference proteome</keyword>
<dbReference type="RefSeq" id="WP_109359779.1">
    <property type="nucleotide sequence ID" value="NZ_QFRJ01000008.1"/>
</dbReference>
<name>A0A2U2XBB6_9FLAO</name>
<dbReference type="NCBIfam" id="TIGR04183">
    <property type="entry name" value="Por_Secre_tail"/>
    <property type="match status" value="1"/>
</dbReference>
<organism evidence="4 5">
    <name type="scientific">Brumimicrobium oceani</name>
    <dbReference type="NCBI Taxonomy" id="2100725"/>
    <lineage>
        <taxon>Bacteria</taxon>
        <taxon>Pseudomonadati</taxon>
        <taxon>Bacteroidota</taxon>
        <taxon>Flavobacteriia</taxon>
        <taxon>Flavobacteriales</taxon>
        <taxon>Crocinitomicaceae</taxon>
        <taxon>Brumimicrobium</taxon>
    </lineage>
</organism>
<reference evidence="4 5" key="1">
    <citation type="submission" date="2018-05" db="EMBL/GenBank/DDBJ databases">
        <title>Brumimicrobium oceani sp. nov., isolated from coastal sediment.</title>
        <authorList>
            <person name="Kou Y."/>
        </authorList>
    </citation>
    <scope>NUCLEOTIDE SEQUENCE [LARGE SCALE GENOMIC DNA]</scope>
    <source>
        <strain evidence="4 5">C305</strain>
    </source>
</reference>
<evidence type="ECO:0000256" key="2">
    <source>
        <dbReference type="SAM" id="SignalP"/>
    </source>
</evidence>
<evidence type="ECO:0000259" key="3">
    <source>
        <dbReference type="Pfam" id="PF18962"/>
    </source>
</evidence>
<gene>
    <name evidence="4" type="ORF">DIT68_10580</name>
</gene>
<reference evidence="4 5" key="2">
    <citation type="submission" date="2018-05" db="EMBL/GenBank/DDBJ databases">
        <authorList>
            <person name="Lanie J.A."/>
            <person name="Ng W.-L."/>
            <person name="Kazmierczak K.M."/>
            <person name="Andrzejewski T.M."/>
            <person name="Davidsen T.M."/>
            <person name="Wayne K.J."/>
            <person name="Tettelin H."/>
            <person name="Glass J.I."/>
            <person name="Rusch D."/>
            <person name="Podicherti R."/>
            <person name="Tsui H.-C.T."/>
            <person name="Winkler M.E."/>
        </authorList>
    </citation>
    <scope>NUCLEOTIDE SEQUENCE [LARGE SCALE GENOMIC DNA]</scope>
    <source>
        <strain evidence="4 5">C305</strain>
    </source>
</reference>
<dbReference type="InterPro" id="IPR026444">
    <property type="entry name" value="Secre_tail"/>
</dbReference>
<dbReference type="EMBL" id="QFRJ01000008">
    <property type="protein sequence ID" value="PWH85078.1"/>
    <property type="molecule type" value="Genomic_DNA"/>
</dbReference>
<protein>
    <submittedName>
        <fullName evidence="4">T9SS C-terminal target domain-containing protein</fullName>
    </submittedName>
</protein>
<evidence type="ECO:0000313" key="5">
    <source>
        <dbReference type="Proteomes" id="UP000245370"/>
    </source>
</evidence>
<comment type="caution">
    <text evidence="4">The sequence shown here is derived from an EMBL/GenBank/DDBJ whole genome shotgun (WGS) entry which is preliminary data.</text>
</comment>
<dbReference type="OrthoDB" id="5526825at2"/>